<gene>
    <name evidence="1" type="ORF">ACFOZ4_12755</name>
</gene>
<proteinExistence type="predicted"/>
<organism evidence="1 2">
    <name type="scientific">Hamadaea flava</name>
    <dbReference type="NCBI Taxonomy" id="1742688"/>
    <lineage>
        <taxon>Bacteria</taxon>
        <taxon>Bacillati</taxon>
        <taxon>Actinomycetota</taxon>
        <taxon>Actinomycetes</taxon>
        <taxon>Micromonosporales</taxon>
        <taxon>Micromonosporaceae</taxon>
        <taxon>Hamadaea</taxon>
    </lineage>
</organism>
<reference evidence="2" key="1">
    <citation type="journal article" date="2019" name="Int. J. Syst. Evol. Microbiol.">
        <title>The Global Catalogue of Microorganisms (GCM) 10K type strain sequencing project: providing services to taxonomists for standard genome sequencing and annotation.</title>
        <authorList>
            <consortium name="The Broad Institute Genomics Platform"/>
            <consortium name="The Broad Institute Genome Sequencing Center for Infectious Disease"/>
            <person name="Wu L."/>
            <person name="Ma J."/>
        </authorList>
    </citation>
    <scope>NUCLEOTIDE SEQUENCE [LARGE SCALE GENOMIC DNA]</scope>
    <source>
        <strain evidence="2">CGMCC 4.7289</strain>
    </source>
</reference>
<comment type="caution">
    <text evidence="1">The sequence shown here is derived from an EMBL/GenBank/DDBJ whole genome shotgun (WGS) entry which is preliminary data.</text>
</comment>
<keyword evidence="2" id="KW-1185">Reference proteome</keyword>
<accession>A0ABV8LLM8</accession>
<dbReference type="RefSeq" id="WP_253755029.1">
    <property type="nucleotide sequence ID" value="NZ_JAMZDZ010000001.1"/>
</dbReference>
<name>A0ABV8LLM8_9ACTN</name>
<protein>
    <recommendedName>
        <fullName evidence="3">Barstar (Barnase inhibitor)</fullName>
    </recommendedName>
</protein>
<evidence type="ECO:0000313" key="1">
    <source>
        <dbReference type="EMBL" id="MFC4131473.1"/>
    </source>
</evidence>
<evidence type="ECO:0000313" key="2">
    <source>
        <dbReference type="Proteomes" id="UP001595816"/>
    </source>
</evidence>
<dbReference type="Proteomes" id="UP001595816">
    <property type="component" value="Unassembled WGS sequence"/>
</dbReference>
<dbReference type="EMBL" id="JBHSAY010000006">
    <property type="protein sequence ID" value="MFC4131473.1"/>
    <property type="molecule type" value="Genomic_DNA"/>
</dbReference>
<sequence>MPIFEDADRGTHPEDLMVLQQGHVHFVRHPWALDRLRQDLETLGYDFAVADLGDCEHADDVRDAVIAAVPGWPRGYSARNWMAFSDGLTDCLLDADHPQRVLILDHFGRYYADHQDDAMVLLDELAGVGRWHLLFGRRLIVLLVSDDPELQLDPVGAEHVGWNRHE</sequence>
<evidence type="ECO:0008006" key="3">
    <source>
        <dbReference type="Google" id="ProtNLM"/>
    </source>
</evidence>